<dbReference type="SUPFAM" id="SSF52540">
    <property type="entry name" value="P-loop containing nucleoside triphosphate hydrolases"/>
    <property type="match status" value="1"/>
</dbReference>
<reference evidence="3" key="1">
    <citation type="submission" date="2016-05" db="EMBL/GenBank/DDBJ databases">
        <title>Genome sequence of Lactobacillus helveticus FAM8105.</title>
        <authorList>
            <person name="Ahrens C."/>
            <person name="Schmid M."/>
        </authorList>
    </citation>
    <scope>NUCLEOTIDE SEQUENCE [LARGE SCALE GENOMIC DNA]</scope>
    <source>
        <strain evidence="3">FAM8105</strain>
    </source>
</reference>
<accession>A0AAU8XWR5</accession>
<evidence type="ECO:0000259" key="1">
    <source>
        <dbReference type="SMART" id="SM00382"/>
    </source>
</evidence>
<dbReference type="AlphaFoldDB" id="A0AAU8XWR5"/>
<feature type="domain" description="AAA+ ATPase" evidence="1">
    <location>
        <begin position="116"/>
        <end position="262"/>
    </location>
</feature>
<dbReference type="Gene3D" id="3.40.50.300">
    <property type="entry name" value="P-loop containing nucleotide triphosphate hydrolases"/>
    <property type="match status" value="1"/>
</dbReference>
<organism evidence="2 3">
    <name type="scientific">Lactobacillus helveticus</name>
    <name type="common">Lactobacillus suntoryeus</name>
    <dbReference type="NCBI Taxonomy" id="1587"/>
    <lineage>
        <taxon>Bacteria</taxon>
        <taxon>Bacillati</taxon>
        <taxon>Bacillota</taxon>
        <taxon>Bacilli</taxon>
        <taxon>Lactobacillales</taxon>
        <taxon>Lactobacillaceae</taxon>
        <taxon>Lactobacillus</taxon>
    </lineage>
</organism>
<dbReference type="InterPro" id="IPR027417">
    <property type="entry name" value="P-loop_NTPase"/>
</dbReference>
<dbReference type="GO" id="GO:0006260">
    <property type="term" value="P:DNA replication"/>
    <property type="evidence" value="ECO:0007669"/>
    <property type="project" value="TreeGrafter"/>
</dbReference>
<name>A0AAU8XWR5_LACHE</name>
<dbReference type="InterPro" id="IPR002611">
    <property type="entry name" value="IstB_ATP-bd"/>
</dbReference>
<dbReference type="SMART" id="SM00382">
    <property type="entry name" value="AAA"/>
    <property type="match status" value="1"/>
</dbReference>
<dbReference type="Pfam" id="PF01695">
    <property type="entry name" value="IstB_IS21"/>
    <property type="match status" value="1"/>
</dbReference>
<dbReference type="CDD" id="cd00009">
    <property type="entry name" value="AAA"/>
    <property type="match status" value="1"/>
</dbReference>
<protein>
    <recommendedName>
        <fullName evidence="1">AAA+ ATPase domain-containing protein</fullName>
    </recommendedName>
</protein>
<evidence type="ECO:0000313" key="2">
    <source>
        <dbReference type="EMBL" id="AUI75264.1"/>
    </source>
</evidence>
<sequence length="266" mass="30834">MDYMRIPTKKTGDFCQVHTDIELITDVYNRAKPFCPKCAAENIEKEKTSFDRRITRETITRYMYRYSLLDNPLEWNSSFDDFKAEKGTKEFEVKQKARLLAGAYLKNTDKTGQKRKRFNTIFFGNPGTGKTHLAMSMLKGVNDYAEPPKRCLFINVNTLMDHIFSSFNNPTEMWTKEYSIKLIGDADLVVLDDLGTESSMTDKGQASEFVQKLLYRISNRSTELIITTNLSQQQFKRTYNSKIISRLFANTKNSIIDFSGITDKRY</sequence>
<proteinExistence type="predicted"/>
<evidence type="ECO:0000313" key="3">
    <source>
        <dbReference type="Proteomes" id="UP000234562"/>
    </source>
</evidence>
<dbReference type="PANTHER" id="PTHR30050">
    <property type="entry name" value="CHROMOSOMAL REPLICATION INITIATOR PROTEIN DNAA"/>
    <property type="match status" value="1"/>
</dbReference>
<dbReference type="EMBL" id="CP015496">
    <property type="protein sequence ID" value="AUI75264.1"/>
    <property type="molecule type" value="Genomic_DNA"/>
</dbReference>
<dbReference type="Proteomes" id="UP000234562">
    <property type="component" value="Chromosome"/>
</dbReference>
<gene>
    <name evidence="2" type="ORF">Lh8105_07610</name>
</gene>
<dbReference type="GO" id="GO:0005524">
    <property type="term" value="F:ATP binding"/>
    <property type="evidence" value="ECO:0007669"/>
    <property type="project" value="InterPro"/>
</dbReference>
<dbReference type="PANTHER" id="PTHR30050:SF4">
    <property type="entry name" value="ATP-BINDING PROTEIN RV3427C IN INSERTION SEQUENCE-RELATED"/>
    <property type="match status" value="1"/>
</dbReference>
<dbReference type="InterPro" id="IPR003593">
    <property type="entry name" value="AAA+_ATPase"/>
</dbReference>